<accession>A0A5N4B4V7</accession>
<evidence type="ECO:0000256" key="2">
    <source>
        <dbReference type="ARBA" id="ARBA00004337"/>
    </source>
</evidence>
<dbReference type="GO" id="GO:0010008">
    <property type="term" value="C:endosome membrane"/>
    <property type="evidence" value="ECO:0007669"/>
    <property type="project" value="UniProtKB-SubCell"/>
</dbReference>
<dbReference type="OrthoDB" id="5954402at2759"/>
<reference evidence="11 12" key="1">
    <citation type="journal article" date="2018" name="Elife">
        <title>Firefly genomes illuminate parallel origins of bioluminescence in beetles.</title>
        <authorList>
            <person name="Fallon T.R."/>
            <person name="Lower S.E."/>
            <person name="Chang C.H."/>
            <person name="Bessho-Uehara M."/>
            <person name="Martin G.J."/>
            <person name="Bewick A.J."/>
            <person name="Behringer M."/>
            <person name="Debat H.J."/>
            <person name="Wong I."/>
            <person name="Day J.C."/>
            <person name="Suvorov A."/>
            <person name="Silva C.J."/>
            <person name="Stanger-Hall K.F."/>
            <person name="Hall D.W."/>
            <person name="Schmitz R.J."/>
            <person name="Nelson D.R."/>
            <person name="Lewis S.M."/>
            <person name="Shigenobu S."/>
            <person name="Bybee S.M."/>
            <person name="Larracuente A.M."/>
            <person name="Oba Y."/>
            <person name="Weng J.K."/>
        </authorList>
    </citation>
    <scope>NUCLEOTIDE SEQUENCE [LARGE SCALE GENOMIC DNA]</scope>
    <source>
        <strain evidence="11">1611_PpyrPB1</strain>
        <tissue evidence="11">Whole body</tissue>
    </source>
</reference>
<evidence type="ECO:0000256" key="6">
    <source>
        <dbReference type="ARBA" id="ARBA00022753"/>
    </source>
</evidence>
<dbReference type="GO" id="GO:0015232">
    <property type="term" value="F:heme transmembrane transporter activity"/>
    <property type="evidence" value="ECO:0007669"/>
    <property type="project" value="InterPro"/>
</dbReference>
<evidence type="ECO:0000256" key="4">
    <source>
        <dbReference type="ARBA" id="ARBA00022448"/>
    </source>
</evidence>
<dbReference type="AlphaFoldDB" id="A0A5N4B4V7"/>
<keyword evidence="7 10" id="KW-1133">Transmembrane helix</keyword>
<organism evidence="11 12">
    <name type="scientific">Photinus pyralis</name>
    <name type="common">Common eastern firefly</name>
    <name type="synonym">Lampyris pyralis</name>
    <dbReference type="NCBI Taxonomy" id="7054"/>
    <lineage>
        <taxon>Eukaryota</taxon>
        <taxon>Metazoa</taxon>
        <taxon>Ecdysozoa</taxon>
        <taxon>Arthropoda</taxon>
        <taxon>Hexapoda</taxon>
        <taxon>Insecta</taxon>
        <taxon>Pterygota</taxon>
        <taxon>Neoptera</taxon>
        <taxon>Endopterygota</taxon>
        <taxon>Coleoptera</taxon>
        <taxon>Polyphaga</taxon>
        <taxon>Elateriformia</taxon>
        <taxon>Elateroidea</taxon>
        <taxon>Lampyridae</taxon>
        <taxon>Lampyrinae</taxon>
        <taxon>Photinus</taxon>
    </lineage>
</organism>
<feature type="transmembrane region" description="Helical" evidence="10">
    <location>
        <begin position="30"/>
        <end position="46"/>
    </location>
</feature>
<dbReference type="InParanoid" id="A0A5N4B4V7"/>
<dbReference type="EMBL" id="VVIM01000001">
    <property type="protein sequence ID" value="KAB0804651.1"/>
    <property type="molecule type" value="Genomic_DNA"/>
</dbReference>
<protein>
    <submittedName>
        <fullName evidence="11">Uncharacterized protein</fullName>
    </submittedName>
</protein>
<feature type="transmembrane region" description="Helical" evidence="10">
    <location>
        <begin position="67"/>
        <end position="86"/>
    </location>
</feature>
<evidence type="ECO:0000256" key="8">
    <source>
        <dbReference type="ARBA" id="ARBA00023136"/>
    </source>
</evidence>
<evidence type="ECO:0000256" key="1">
    <source>
        <dbReference type="ARBA" id="ARBA00004155"/>
    </source>
</evidence>
<evidence type="ECO:0000256" key="9">
    <source>
        <dbReference type="ARBA" id="ARBA00023228"/>
    </source>
</evidence>
<evidence type="ECO:0000313" key="12">
    <source>
        <dbReference type="Proteomes" id="UP000327044"/>
    </source>
</evidence>
<dbReference type="Proteomes" id="UP000327044">
    <property type="component" value="Unassembled WGS sequence"/>
</dbReference>
<keyword evidence="5 10" id="KW-0812">Transmembrane</keyword>
<dbReference type="PANTHER" id="PTHR31525">
    <property type="entry name" value="HEME TRANSPORTER HRG1"/>
    <property type="match status" value="1"/>
</dbReference>
<dbReference type="GO" id="GO:0005886">
    <property type="term" value="C:plasma membrane"/>
    <property type="evidence" value="ECO:0007669"/>
    <property type="project" value="TreeGrafter"/>
</dbReference>
<keyword evidence="9" id="KW-0458">Lysosome</keyword>
<keyword evidence="12" id="KW-1185">Reference proteome</keyword>
<evidence type="ECO:0000256" key="7">
    <source>
        <dbReference type="ARBA" id="ARBA00022989"/>
    </source>
</evidence>
<gene>
    <name evidence="11" type="ORF">PPYR_01621</name>
</gene>
<feature type="transmembrane region" description="Helical" evidence="10">
    <location>
        <begin position="106"/>
        <end position="124"/>
    </location>
</feature>
<comment type="caution">
    <text evidence="11">The sequence shown here is derived from an EMBL/GenBank/DDBJ whole genome shotgun (WGS) entry which is preliminary data.</text>
</comment>
<evidence type="ECO:0000256" key="10">
    <source>
        <dbReference type="SAM" id="Phobius"/>
    </source>
</evidence>
<name>A0A5N4B4V7_PHOPY</name>
<dbReference type="GO" id="GO:0020037">
    <property type="term" value="F:heme binding"/>
    <property type="evidence" value="ECO:0007669"/>
    <property type="project" value="TreeGrafter"/>
</dbReference>
<keyword evidence="4" id="KW-0813">Transport</keyword>
<evidence type="ECO:0000256" key="3">
    <source>
        <dbReference type="ARBA" id="ARBA00006203"/>
    </source>
</evidence>
<feature type="transmembrane region" description="Helical" evidence="10">
    <location>
        <begin position="7"/>
        <end position="24"/>
    </location>
</feature>
<keyword evidence="8 10" id="KW-0472">Membrane</keyword>
<dbReference type="GO" id="GO:0005765">
    <property type="term" value="C:lysosomal membrane"/>
    <property type="evidence" value="ECO:0007669"/>
    <property type="project" value="UniProtKB-SubCell"/>
</dbReference>
<keyword evidence="6" id="KW-0967">Endosome</keyword>
<proteinExistence type="inferred from homology"/>
<dbReference type="PANTHER" id="PTHR31525:SF1">
    <property type="entry name" value="HEME TRANSPORTER HRG1"/>
    <property type="match status" value="1"/>
</dbReference>
<dbReference type="InterPro" id="IPR026218">
    <property type="entry name" value="HRG"/>
</dbReference>
<evidence type="ECO:0000313" key="11">
    <source>
        <dbReference type="EMBL" id="KAB0804651.1"/>
    </source>
</evidence>
<comment type="similarity">
    <text evidence="3">Belongs to the HRG family.</text>
</comment>
<comment type="subcellular location">
    <subcellularLocation>
        <location evidence="2">Endosome membrane</location>
        <topology evidence="2">Multi-pass membrane protein</topology>
    </subcellularLocation>
    <subcellularLocation>
        <location evidence="1">Lysosome membrane</location>
        <topology evidence="1">Multi-pass membrane protein</topology>
    </subcellularLocation>
</comment>
<evidence type="ECO:0000256" key="5">
    <source>
        <dbReference type="ARBA" id="ARBA00022692"/>
    </source>
</evidence>
<sequence length="152" mass="17207">MFAFVISVLYTLAGISAFIVFLIYGNYPTAVWAIITAIITAINGHLHWLKLRKVLNQWYERKELTPIYYIGFVCFTLGLMGTGYHSTIEIMLKKPMMPINQSEVTAIVWAFLTARGGLCVMFTIRSFSRQQADDEEPCIVQPTSNDSLNTVD</sequence>